<keyword evidence="2" id="KW-0378">Hydrolase</keyword>
<sequence>MKGKEGNIYRLRVGNYRIIYEIFNNELIIFVVRLGPRGDIYK</sequence>
<dbReference type="RefSeq" id="WP_245251905.1">
    <property type="nucleotide sequence ID" value="NZ_CBCRVE010000002.1"/>
</dbReference>
<dbReference type="EMBL" id="JAGGKP010000001">
    <property type="protein sequence ID" value="MBP1936570.1"/>
    <property type="molecule type" value="Genomic_DNA"/>
</dbReference>
<gene>
    <name evidence="2" type="ORF">J2Z20_001431</name>
</gene>
<evidence type="ECO:0000313" key="3">
    <source>
        <dbReference type="Proteomes" id="UP001519273"/>
    </source>
</evidence>
<evidence type="ECO:0000313" key="2">
    <source>
        <dbReference type="EMBL" id="MBP1936570.1"/>
    </source>
</evidence>
<proteinExistence type="predicted"/>
<keyword evidence="3" id="KW-1185">Reference proteome</keyword>
<dbReference type="SUPFAM" id="SSF143011">
    <property type="entry name" value="RelE-like"/>
    <property type="match status" value="1"/>
</dbReference>
<dbReference type="Gene3D" id="3.30.2310.20">
    <property type="entry name" value="RelE-like"/>
    <property type="match status" value="1"/>
</dbReference>
<dbReference type="InterPro" id="IPR035093">
    <property type="entry name" value="RelE/ParE_toxin_dom_sf"/>
</dbReference>
<accession>A0ABS4H212</accession>
<keyword evidence="1" id="KW-1277">Toxin-antitoxin system</keyword>
<evidence type="ECO:0000256" key="1">
    <source>
        <dbReference type="ARBA" id="ARBA00022649"/>
    </source>
</evidence>
<dbReference type="InterPro" id="IPR007712">
    <property type="entry name" value="RelE/ParE_toxin"/>
</dbReference>
<dbReference type="Pfam" id="PF05016">
    <property type="entry name" value="ParE_toxin"/>
    <property type="match status" value="1"/>
</dbReference>
<comment type="caution">
    <text evidence="2">The sequence shown here is derived from an EMBL/GenBank/DDBJ whole genome shotgun (WGS) entry which is preliminary data.</text>
</comment>
<keyword evidence="2" id="KW-0540">Nuclease</keyword>
<dbReference type="Proteomes" id="UP001519273">
    <property type="component" value="Unassembled WGS sequence"/>
</dbReference>
<organism evidence="2 3">
    <name type="scientific">Paenibacillus sediminis</name>
    <dbReference type="NCBI Taxonomy" id="664909"/>
    <lineage>
        <taxon>Bacteria</taxon>
        <taxon>Bacillati</taxon>
        <taxon>Bacillota</taxon>
        <taxon>Bacilli</taxon>
        <taxon>Bacillales</taxon>
        <taxon>Paenibacillaceae</taxon>
        <taxon>Paenibacillus</taxon>
    </lineage>
</organism>
<protein>
    <submittedName>
        <fullName evidence="2">mRNA-degrading endonuclease RelE of RelBE toxin-antitoxin system</fullName>
    </submittedName>
</protein>
<keyword evidence="2" id="KW-0255">Endonuclease</keyword>
<name>A0ABS4H212_9BACL</name>
<dbReference type="GO" id="GO:0004519">
    <property type="term" value="F:endonuclease activity"/>
    <property type="evidence" value="ECO:0007669"/>
    <property type="project" value="UniProtKB-KW"/>
</dbReference>
<reference evidence="2 3" key="1">
    <citation type="submission" date="2021-03" db="EMBL/GenBank/DDBJ databases">
        <title>Genomic Encyclopedia of Type Strains, Phase IV (KMG-IV): sequencing the most valuable type-strain genomes for metagenomic binning, comparative biology and taxonomic classification.</title>
        <authorList>
            <person name="Goeker M."/>
        </authorList>
    </citation>
    <scope>NUCLEOTIDE SEQUENCE [LARGE SCALE GENOMIC DNA]</scope>
    <source>
        <strain evidence="2 3">DSM 23491</strain>
    </source>
</reference>